<accession>A0A3S3N6Z9</accession>
<dbReference type="Proteomes" id="UP000283530">
    <property type="component" value="Unassembled WGS sequence"/>
</dbReference>
<dbReference type="AlphaFoldDB" id="A0A3S3N6Z9"/>
<feature type="signal peptide" evidence="1">
    <location>
        <begin position="1"/>
        <end position="17"/>
    </location>
</feature>
<feature type="chain" id="PRO_5018608530" description="FBD domain-containing protein" evidence="1">
    <location>
        <begin position="18"/>
        <end position="127"/>
    </location>
</feature>
<evidence type="ECO:0000256" key="1">
    <source>
        <dbReference type="SAM" id="SignalP"/>
    </source>
</evidence>
<dbReference type="EMBL" id="QPKB01000007">
    <property type="protein sequence ID" value="RWR89473.1"/>
    <property type="molecule type" value="Genomic_DNA"/>
</dbReference>
<sequence length="127" mass="14779">MVSFLLFLLRCCPNLQQLALEDGSIGPGSPFETDYWEKQRPPKCLIIHLTKIQIENIGLCDKNVFDLMKFFLLNARDLIKMSITINCLRFDWALVKEITVKEFFPLKRPSPHALIEIKPRGRQINSF</sequence>
<evidence type="ECO:0000313" key="4">
    <source>
        <dbReference type="Proteomes" id="UP000283530"/>
    </source>
</evidence>
<protein>
    <recommendedName>
        <fullName evidence="2">FBD domain-containing protein</fullName>
    </recommendedName>
</protein>
<comment type="caution">
    <text evidence="3">The sequence shown here is derived from an EMBL/GenBank/DDBJ whole genome shotgun (WGS) entry which is preliminary data.</text>
</comment>
<dbReference type="InterPro" id="IPR006566">
    <property type="entry name" value="FBD"/>
</dbReference>
<dbReference type="OrthoDB" id="629734at2759"/>
<reference evidence="3 4" key="1">
    <citation type="journal article" date="2019" name="Nat. Plants">
        <title>Stout camphor tree genome fills gaps in understanding of flowering plant genome evolution.</title>
        <authorList>
            <person name="Chaw S.M."/>
            <person name="Liu Y.C."/>
            <person name="Wu Y.W."/>
            <person name="Wang H.Y."/>
            <person name="Lin C.I."/>
            <person name="Wu C.S."/>
            <person name="Ke H.M."/>
            <person name="Chang L.Y."/>
            <person name="Hsu C.Y."/>
            <person name="Yang H.T."/>
            <person name="Sudianto E."/>
            <person name="Hsu M.H."/>
            <person name="Wu K.P."/>
            <person name="Wang L.N."/>
            <person name="Leebens-Mack J.H."/>
            <person name="Tsai I.J."/>
        </authorList>
    </citation>
    <scope>NUCLEOTIDE SEQUENCE [LARGE SCALE GENOMIC DNA]</scope>
    <source>
        <strain evidence="4">cv. Chaw 1501</strain>
        <tissue evidence="3">Young leaves</tissue>
    </source>
</reference>
<organism evidence="3 4">
    <name type="scientific">Cinnamomum micranthum f. kanehirae</name>
    <dbReference type="NCBI Taxonomy" id="337451"/>
    <lineage>
        <taxon>Eukaryota</taxon>
        <taxon>Viridiplantae</taxon>
        <taxon>Streptophyta</taxon>
        <taxon>Embryophyta</taxon>
        <taxon>Tracheophyta</taxon>
        <taxon>Spermatophyta</taxon>
        <taxon>Magnoliopsida</taxon>
        <taxon>Magnoliidae</taxon>
        <taxon>Laurales</taxon>
        <taxon>Lauraceae</taxon>
        <taxon>Cinnamomum</taxon>
    </lineage>
</organism>
<keyword evidence="1" id="KW-0732">Signal</keyword>
<name>A0A3S3N6Z9_9MAGN</name>
<dbReference type="Pfam" id="PF08387">
    <property type="entry name" value="FBD"/>
    <property type="match status" value="1"/>
</dbReference>
<evidence type="ECO:0000313" key="3">
    <source>
        <dbReference type="EMBL" id="RWR89473.1"/>
    </source>
</evidence>
<feature type="domain" description="FBD" evidence="2">
    <location>
        <begin position="40"/>
        <end position="83"/>
    </location>
</feature>
<evidence type="ECO:0000259" key="2">
    <source>
        <dbReference type="Pfam" id="PF08387"/>
    </source>
</evidence>
<proteinExistence type="predicted"/>
<keyword evidence="4" id="KW-1185">Reference proteome</keyword>
<gene>
    <name evidence="3" type="ORF">CKAN_01853000</name>
</gene>